<dbReference type="PROSITE" id="PS51041">
    <property type="entry name" value="EMI"/>
    <property type="match status" value="1"/>
</dbReference>
<evidence type="ECO:0000256" key="2">
    <source>
        <dbReference type="ARBA" id="ARBA00022525"/>
    </source>
</evidence>
<dbReference type="InterPro" id="IPR011489">
    <property type="entry name" value="EMI_domain"/>
</dbReference>
<dbReference type="AlphaFoldDB" id="A0A3Q2ZMW2"/>
<keyword evidence="2" id="KW-0964">Secreted</keyword>
<name>A0A3Q2ZMW2_HIPCM</name>
<keyword evidence="6" id="KW-0175">Coiled coil</keyword>
<feature type="coiled-coil region" evidence="6">
    <location>
        <begin position="202"/>
        <end position="254"/>
    </location>
</feature>
<keyword evidence="10" id="KW-1185">Reference proteome</keyword>
<feature type="compositionally biased region" description="Low complexity" evidence="7">
    <location>
        <begin position="358"/>
        <end position="376"/>
    </location>
</feature>
<evidence type="ECO:0000256" key="4">
    <source>
        <dbReference type="ARBA" id="ARBA00022729"/>
    </source>
</evidence>
<comment type="subcellular location">
    <subcellularLocation>
        <location evidence="1">Secreted</location>
        <location evidence="1">Extracellular space</location>
        <location evidence="1">Extracellular matrix</location>
    </subcellularLocation>
</comment>
<dbReference type="PANTHER" id="PTHR15427:SF40">
    <property type="entry name" value="MULTIMERIN-2 PRECURSOR"/>
    <property type="match status" value="1"/>
</dbReference>
<reference evidence="9" key="2">
    <citation type="submission" date="2025-09" db="UniProtKB">
        <authorList>
            <consortium name="Ensembl"/>
        </authorList>
    </citation>
    <scope>IDENTIFICATION</scope>
</reference>
<dbReference type="PANTHER" id="PTHR15427">
    <property type="entry name" value="EMILIN ELASTIN MICROFIBRIL INTERFACE-LOCATED PROTEIN ELASTIN MICROFIBRIL INTERFACER"/>
    <property type="match status" value="1"/>
</dbReference>
<evidence type="ECO:0000256" key="3">
    <source>
        <dbReference type="ARBA" id="ARBA00022530"/>
    </source>
</evidence>
<organism evidence="9 10">
    <name type="scientific">Hippocampus comes</name>
    <name type="common">Tiger tail seahorse</name>
    <dbReference type="NCBI Taxonomy" id="109280"/>
    <lineage>
        <taxon>Eukaryota</taxon>
        <taxon>Metazoa</taxon>
        <taxon>Chordata</taxon>
        <taxon>Craniata</taxon>
        <taxon>Vertebrata</taxon>
        <taxon>Euteleostomi</taxon>
        <taxon>Actinopterygii</taxon>
        <taxon>Neopterygii</taxon>
        <taxon>Teleostei</taxon>
        <taxon>Neoteleostei</taxon>
        <taxon>Acanthomorphata</taxon>
        <taxon>Syngnathiaria</taxon>
        <taxon>Syngnathiformes</taxon>
        <taxon>Syngnathoidei</taxon>
        <taxon>Syngnathidae</taxon>
        <taxon>Hippocampus</taxon>
    </lineage>
</organism>
<dbReference type="Proteomes" id="UP000264820">
    <property type="component" value="Unplaced"/>
</dbReference>
<dbReference type="GeneTree" id="ENSGT01030000234633"/>
<keyword evidence="3" id="KW-0272">Extracellular matrix</keyword>
<dbReference type="Ensembl" id="ENSHCOT00000024330.1">
    <property type="protein sequence ID" value="ENSHCOP00000027809.1"/>
    <property type="gene ID" value="ENSHCOG00000019953.1"/>
</dbReference>
<accession>A0A3Q2ZMW2</accession>
<feature type="compositionally biased region" description="Basic and acidic residues" evidence="7">
    <location>
        <begin position="335"/>
        <end position="344"/>
    </location>
</feature>
<evidence type="ECO:0000256" key="7">
    <source>
        <dbReference type="SAM" id="MobiDB-lite"/>
    </source>
</evidence>
<dbReference type="Pfam" id="PF07546">
    <property type="entry name" value="EMI"/>
    <property type="match status" value="1"/>
</dbReference>
<sequence length="529" mass="59684">PGPKWVSPSVASPQRRPEGHVISDNNFIQHCKRVVTVAVACGTEKYTIKSQSPCPSGTPDCHLVMYKLSTRPLYRQQQKETTALLWRCCPGHRGDNCDDTGHLSQYRIESQAKESNIELKVLDLQFQERRVSKKHKLERLGLFKRLHARLGLVTFTSAYQEEEEEAEATSHPAVPAALPLPHMVALLMSQLQRPLQLFNHSLEQLDRRLGELARDVAELKGARRLERDLRDDYERRLDAKVEQSVRQVAALREQLESGLHSQQAMLHYNMSNLKADLDLKLKRHNKMLQVRTCTRTPRTHPHALRLVNVLVVTEKFASLQAMNATLAELKLDQELEQEQQREQEGQQEAGRQQEARVEAPAGEAHAGEAPAGEAHASSVRRLGVLLQEARARAETRQDAPSASDGELREEMKRVLAEMKRLSASFNSLLKDVIRHSDVLEILLGEEVLEFLEWPAQDQEAHSIPALKERLGALRQTSDDRCGRPQAGPAGLGWTLIGRHKCPSEIFGARQAFHCGDVRTHTHTHTHADP</sequence>
<feature type="domain" description="EMI" evidence="8">
    <location>
        <begin position="31"/>
        <end position="99"/>
    </location>
</feature>
<evidence type="ECO:0000256" key="6">
    <source>
        <dbReference type="SAM" id="Coils"/>
    </source>
</evidence>
<evidence type="ECO:0000259" key="8">
    <source>
        <dbReference type="PROSITE" id="PS51041"/>
    </source>
</evidence>
<evidence type="ECO:0000256" key="5">
    <source>
        <dbReference type="ARBA" id="ARBA00023157"/>
    </source>
</evidence>
<dbReference type="GO" id="GO:0005576">
    <property type="term" value="C:extracellular region"/>
    <property type="evidence" value="ECO:0007669"/>
    <property type="project" value="UniProtKB-SubCell"/>
</dbReference>
<dbReference type="InterPro" id="IPR050392">
    <property type="entry name" value="Collagen/C1q_domain"/>
</dbReference>
<reference evidence="9" key="1">
    <citation type="submission" date="2025-08" db="UniProtKB">
        <authorList>
            <consortium name="Ensembl"/>
        </authorList>
    </citation>
    <scope>IDENTIFICATION</scope>
</reference>
<protein>
    <recommendedName>
        <fullName evidence="8">EMI domain-containing protein</fullName>
    </recommendedName>
</protein>
<evidence type="ECO:0000313" key="10">
    <source>
        <dbReference type="Proteomes" id="UP000264820"/>
    </source>
</evidence>
<keyword evidence="4" id="KW-0732">Signal</keyword>
<evidence type="ECO:0000313" key="9">
    <source>
        <dbReference type="Ensembl" id="ENSHCOP00000027809.1"/>
    </source>
</evidence>
<keyword evidence="5" id="KW-1015">Disulfide bond</keyword>
<proteinExistence type="predicted"/>
<evidence type="ECO:0000256" key="1">
    <source>
        <dbReference type="ARBA" id="ARBA00004498"/>
    </source>
</evidence>
<feature type="region of interest" description="Disordered" evidence="7">
    <location>
        <begin position="335"/>
        <end position="377"/>
    </location>
</feature>